<dbReference type="OrthoDB" id="3394353at2"/>
<name>A0A1M6ZR22_PSETH</name>
<evidence type="ECO:0000313" key="3">
    <source>
        <dbReference type="EMBL" id="SHL32894.1"/>
    </source>
</evidence>
<organism evidence="3 4">
    <name type="scientific">Pseudonocardia thermophila</name>
    <dbReference type="NCBI Taxonomy" id="1848"/>
    <lineage>
        <taxon>Bacteria</taxon>
        <taxon>Bacillati</taxon>
        <taxon>Actinomycetota</taxon>
        <taxon>Actinomycetes</taxon>
        <taxon>Pseudonocardiales</taxon>
        <taxon>Pseudonocardiaceae</taxon>
        <taxon>Pseudonocardia</taxon>
    </lineage>
</organism>
<dbReference type="STRING" id="1848.SAMN05443637_124120"/>
<feature type="transmembrane region" description="Helical" evidence="2">
    <location>
        <begin position="86"/>
        <end position="104"/>
    </location>
</feature>
<dbReference type="EMBL" id="FRAP01000024">
    <property type="protein sequence ID" value="SHL32894.1"/>
    <property type="molecule type" value="Genomic_DNA"/>
</dbReference>
<dbReference type="AlphaFoldDB" id="A0A1M6ZR22"/>
<feature type="transmembrane region" description="Helical" evidence="2">
    <location>
        <begin position="12"/>
        <end position="32"/>
    </location>
</feature>
<gene>
    <name evidence="3" type="ORF">SAMN05443637_124120</name>
</gene>
<reference evidence="3 4" key="1">
    <citation type="submission" date="2016-11" db="EMBL/GenBank/DDBJ databases">
        <authorList>
            <person name="Jaros S."/>
            <person name="Januszkiewicz K."/>
            <person name="Wedrychowicz H."/>
        </authorList>
    </citation>
    <scope>NUCLEOTIDE SEQUENCE [LARGE SCALE GENOMIC DNA]</scope>
    <source>
        <strain evidence="3 4">DSM 43832</strain>
    </source>
</reference>
<proteinExistence type="predicted"/>
<keyword evidence="4" id="KW-1185">Reference proteome</keyword>
<evidence type="ECO:0000313" key="4">
    <source>
        <dbReference type="Proteomes" id="UP000184363"/>
    </source>
</evidence>
<evidence type="ECO:0000256" key="1">
    <source>
        <dbReference type="SAM" id="MobiDB-lite"/>
    </source>
</evidence>
<dbReference type="RefSeq" id="WP_073459959.1">
    <property type="nucleotide sequence ID" value="NZ_CALGVN010000043.1"/>
</dbReference>
<feature type="transmembrane region" description="Helical" evidence="2">
    <location>
        <begin position="159"/>
        <end position="180"/>
    </location>
</feature>
<feature type="region of interest" description="Disordered" evidence="1">
    <location>
        <begin position="201"/>
        <end position="230"/>
    </location>
</feature>
<keyword evidence="2" id="KW-1133">Transmembrane helix</keyword>
<protein>
    <submittedName>
        <fullName evidence="3">Uncharacterized protein</fullName>
    </submittedName>
</protein>
<keyword evidence="2" id="KW-0812">Transmembrane</keyword>
<keyword evidence="2" id="KW-0472">Membrane</keyword>
<sequence>MLRSLITGRARSVHLLWAGLAYAAAAAAMFGVGPWPGLLARVREACGGLDPFDVRGGWTAAEAREMLQACGPAGRAAYLQQQLLDLVYPLAVGAVLLLATALLLRRFGGRTWPLLLPVVVMTVLDYAENTGIWFLLLTWPDVDPAVATAAGAVTGAKRIAGFTAFTLPIALAALAVSGWVRQLKAAIEAGEPRSRHFLAGTRLSRPSPLPAAPGTPSAAEEFPGVGDDRG</sequence>
<evidence type="ECO:0000256" key="2">
    <source>
        <dbReference type="SAM" id="Phobius"/>
    </source>
</evidence>
<dbReference type="Proteomes" id="UP000184363">
    <property type="component" value="Unassembled WGS sequence"/>
</dbReference>
<feature type="transmembrane region" description="Helical" evidence="2">
    <location>
        <begin position="116"/>
        <end position="139"/>
    </location>
</feature>
<accession>A0A1M6ZR22</accession>